<feature type="transmembrane region" description="Helical" evidence="6">
    <location>
        <begin position="235"/>
        <end position="258"/>
    </location>
</feature>
<sequence length="331" mass="35626">MDLGELSHLLAWGATSAYAVALVAFAADLATLADHAAQRRRPAQERVGTFAGVSAGPGVVRPTTDRAAAGGADDARPLPRRAAAIAVSVTTVGLLLHTVSAVLRGLAAGRVPWANMYEFTLVGTLVAVATFLALVRRRDVRFLGTIVLGLTVVALGVALVGFYTPARGVEPALQSPWLVIHVSIATIATGLFTVAFAASTLQLLKDSREQGSSRLAGPRWRALEMLPSVRELEALSFRINAVAFVLWTFTIMAGAIWADHTWGRYWGWDPKEVWSFVVWVVFAAYLHARTTRGWGGRRAAWFVLVGYATVIFNFTVVNLLFQGLHAYSGVS</sequence>
<feature type="transmembrane region" description="Helical" evidence="6">
    <location>
        <begin position="12"/>
        <end position="33"/>
    </location>
</feature>
<feature type="transmembrane region" description="Helical" evidence="6">
    <location>
        <begin position="178"/>
        <end position="204"/>
    </location>
</feature>
<feature type="transmembrane region" description="Helical" evidence="6">
    <location>
        <begin position="273"/>
        <end position="288"/>
    </location>
</feature>
<keyword evidence="9" id="KW-1185">Reference proteome</keyword>
<dbReference type="PANTHER" id="PTHR30071">
    <property type="entry name" value="HEME EXPORTER PROTEIN C"/>
    <property type="match status" value="1"/>
</dbReference>
<evidence type="ECO:0000256" key="1">
    <source>
        <dbReference type="ARBA" id="ARBA00004141"/>
    </source>
</evidence>
<dbReference type="PANTHER" id="PTHR30071:SF1">
    <property type="entry name" value="CYTOCHROME B_B6 PROTEIN-RELATED"/>
    <property type="match status" value="1"/>
</dbReference>
<keyword evidence="5 6" id="KW-0472">Membrane</keyword>
<evidence type="ECO:0000256" key="5">
    <source>
        <dbReference type="ARBA" id="ARBA00023136"/>
    </source>
</evidence>
<dbReference type="InterPro" id="IPR045062">
    <property type="entry name" value="Cyt_c_biogenesis_CcsA/CcmC"/>
</dbReference>
<evidence type="ECO:0000256" key="4">
    <source>
        <dbReference type="ARBA" id="ARBA00022989"/>
    </source>
</evidence>
<reference evidence="8 9" key="1">
    <citation type="submission" date="2013-08" db="EMBL/GenBank/DDBJ databases">
        <title>Genome sequencing of Cellulomonas carbonis T26.</title>
        <authorList>
            <person name="Chen F."/>
            <person name="Li Y."/>
            <person name="Wang G."/>
        </authorList>
    </citation>
    <scope>NUCLEOTIDE SEQUENCE [LARGE SCALE GENOMIC DNA]</scope>
    <source>
        <strain evidence="8 9">T26</strain>
    </source>
</reference>
<dbReference type="EMBL" id="AXCY01000014">
    <property type="protein sequence ID" value="KGM11791.1"/>
    <property type="molecule type" value="Genomic_DNA"/>
</dbReference>
<accession>A0A0A0BV57</accession>
<dbReference type="RefSeq" id="WP_043603996.1">
    <property type="nucleotide sequence ID" value="NZ_AXCY01000014.1"/>
</dbReference>
<feature type="transmembrane region" description="Helical" evidence="6">
    <location>
        <begin position="82"/>
        <end position="103"/>
    </location>
</feature>
<comment type="caution">
    <text evidence="8">The sequence shown here is derived from an EMBL/GenBank/DDBJ whole genome shotgun (WGS) entry which is preliminary data.</text>
</comment>
<keyword evidence="4 6" id="KW-1133">Transmembrane helix</keyword>
<dbReference type="GO" id="GO:0020037">
    <property type="term" value="F:heme binding"/>
    <property type="evidence" value="ECO:0007669"/>
    <property type="project" value="InterPro"/>
</dbReference>
<feature type="domain" description="Cytochrome c assembly protein" evidence="7">
    <location>
        <begin position="113"/>
        <end position="325"/>
    </location>
</feature>
<reference evidence="8 9" key="2">
    <citation type="journal article" date="2015" name="Stand. Genomic Sci.">
        <title>Draft genome sequence of Cellulomonas carbonis T26(T) and comparative analysis of six Cellulomonas genomes.</title>
        <authorList>
            <person name="Zhuang W."/>
            <person name="Zhang S."/>
            <person name="Xia X."/>
            <person name="Wang G."/>
        </authorList>
    </citation>
    <scope>NUCLEOTIDE SEQUENCE [LARGE SCALE GENOMIC DNA]</scope>
    <source>
        <strain evidence="8 9">T26</strain>
    </source>
</reference>
<proteinExistence type="predicted"/>
<feature type="transmembrane region" description="Helical" evidence="6">
    <location>
        <begin position="115"/>
        <end position="135"/>
    </location>
</feature>
<evidence type="ECO:0000313" key="8">
    <source>
        <dbReference type="EMBL" id="KGM11791.1"/>
    </source>
</evidence>
<dbReference type="Pfam" id="PF01578">
    <property type="entry name" value="Cytochrom_C_asm"/>
    <property type="match status" value="1"/>
</dbReference>
<protein>
    <submittedName>
        <fullName evidence="8">Cytochrome C biogenesis protein CcsB</fullName>
    </submittedName>
</protein>
<dbReference type="InterPro" id="IPR017562">
    <property type="entry name" value="Cyt_c_biogenesis_CcsA"/>
</dbReference>
<keyword evidence="3" id="KW-0201">Cytochrome c-type biogenesis</keyword>
<evidence type="ECO:0000313" key="9">
    <source>
        <dbReference type="Proteomes" id="UP000029839"/>
    </source>
</evidence>
<feature type="transmembrane region" description="Helical" evidence="6">
    <location>
        <begin position="300"/>
        <end position="321"/>
    </location>
</feature>
<keyword evidence="2 6" id="KW-0812">Transmembrane</keyword>
<evidence type="ECO:0000259" key="7">
    <source>
        <dbReference type="Pfam" id="PF01578"/>
    </source>
</evidence>
<gene>
    <name evidence="8" type="ORF">N868_06710</name>
</gene>
<comment type="subcellular location">
    <subcellularLocation>
        <location evidence="1">Membrane</location>
        <topology evidence="1">Multi-pass membrane protein</topology>
    </subcellularLocation>
</comment>
<evidence type="ECO:0000256" key="3">
    <source>
        <dbReference type="ARBA" id="ARBA00022748"/>
    </source>
</evidence>
<organism evidence="8 9">
    <name type="scientific">Cellulomonas carbonis T26</name>
    <dbReference type="NCBI Taxonomy" id="947969"/>
    <lineage>
        <taxon>Bacteria</taxon>
        <taxon>Bacillati</taxon>
        <taxon>Actinomycetota</taxon>
        <taxon>Actinomycetes</taxon>
        <taxon>Micrococcales</taxon>
        <taxon>Cellulomonadaceae</taxon>
        <taxon>Cellulomonas</taxon>
    </lineage>
</organism>
<dbReference type="InterPro" id="IPR002541">
    <property type="entry name" value="Cyt_c_assembly"/>
</dbReference>
<name>A0A0A0BV57_9CELL</name>
<evidence type="ECO:0000256" key="2">
    <source>
        <dbReference type="ARBA" id="ARBA00022692"/>
    </source>
</evidence>
<dbReference type="AlphaFoldDB" id="A0A0A0BV57"/>
<dbReference type="Proteomes" id="UP000029839">
    <property type="component" value="Unassembled WGS sequence"/>
</dbReference>
<dbReference type="GO" id="GO:0005886">
    <property type="term" value="C:plasma membrane"/>
    <property type="evidence" value="ECO:0007669"/>
    <property type="project" value="TreeGrafter"/>
</dbReference>
<dbReference type="OrthoDB" id="9814290at2"/>
<dbReference type="NCBIfam" id="TIGR03144">
    <property type="entry name" value="cytochr_II_ccsB"/>
    <property type="match status" value="1"/>
</dbReference>
<feature type="transmembrane region" description="Helical" evidence="6">
    <location>
        <begin position="142"/>
        <end position="166"/>
    </location>
</feature>
<evidence type="ECO:0000256" key="6">
    <source>
        <dbReference type="SAM" id="Phobius"/>
    </source>
</evidence>
<dbReference type="GO" id="GO:0017004">
    <property type="term" value="P:cytochrome complex assembly"/>
    <property type="evidence" value="ECO:0007669"/>
    <property type="project" value="UniProtKB-KW"/>
</dbReference>